<reference evidence="2 3" key="1">
    <citation type="submission" date="2019-05" db="EMBL/GenBank/DDBJ databases">
        <title>Comparative genomics and metabolomics analyses of clavulanic acid producing Streptomyces species provides insight into specialized metabolism and evolution of beta-lactam biosynthetic gene clusters.</title>
        <authorList>
            <person name="Moore M.A."/>
            <person name="Cruz-Morales P."/>
            <person name="Barona Gomez F."/>
            <person name="Kapil T."/>
        </authorList>
    </citation>
    <scope>NUCLEOTIDE SEQUENCE [LARGE SCALE GENOMIC DNA]</scope>
    <source>
        <strain evidence="2 3">NRRL 5741</strain>
    </source>
</reference>
<dbReference type="RefSeq" id="WP_153523174.1">
    <property type="nucleotide sequence ID" value="NZ_JBEPDZ010000039.1"/>
</dbReference>
<sequence length="283" mass="31203">MPPRTVTTARQRRLGAELRKMREAAGINAREAASILGIDHTKISHMETARFGVGSGRLRALADAYRCTDREYVNALVAMATDRTKGWDEEYRGVLPAGFLDLTELERNATFLRTYQIAHLPGLAQTEDYARAVFEFGFPRMSAEDAEVRIAHRLRRAQILDAEDGPAFTAVVHEAALRMRFGGPELARKQLEHLLALSERPGCTIRVLTFEADGFAGSGQAVLLAGGPMPRLDTVHLDSAHGPLLLDAEAPLNAYRDLLAAMEDRSLSEKKSRDVIRGIARSL</sequence>
<dbReference type="GO" id="GO:0003677">
    <property type="term" value="F:DNA binding"/>
    <property type="evidence" value="ECO:0007669"/>
    <property type="project" value="InterPro"/>
</dbReference>
<name>A0A646KGU6_STRJU</name>
<dbReference type="Pfam" id="PF19054">
    <property type="entry name" value="DUF5753"/>
    <property type="match status" value="1"/>
</dbReference>
<dbReference type="Pfam" id="PF13560">
    <property type="entry name" value="HTH_31"/>
    <property type="match status" value="1"/>
</dbReference>
<evidence type="ECO:0000313" key="3">
    <source>
        <dbReference type="Proteomes" id="UP000419138"/>
    </source>
</evidence>
<dbReference type="Gene3D" id="1.10.260.40">
    <property type="entry name" value="lambda repressor-like DNA-binding domains"/>
    <property type="match status" value="1"/>
</dbReference>
<dbReference type="CDD" id="cd00093">
    <property type="entry name" value="HTH_XRE"/>
    <property type="match status" value="1"/>
</dbReference>
<dbReference type="SUPFAM" id="SSF47413">
    <property type="entry name" value="lambda repressor-like DNA-binding domains"/>
    <property type="match status" value="1"/>
</dbReference>
<dbReference type="SMART" id="SM00530">
    <property type="entry name" value="HTH_XRE"/>
    <property type="match status" value="1"/>
</dbReference>
<comment type="caution">
    <text evidence="2">The sequence shown here is derived from an EMBL/GenBank/DDBJ whole genome shotgun (WGS) entry which is preliminary data.</text>
</comment>
<keyword evidence="3" id="KW-1185">Reference proteome</keyword>
<organism evidence="2 3">
    <name type="scientific">Streptomyces jumonjinensis</name>
    <dbReference type="NCBI Taxonomy" id="1945"/>
    <lineage>
        <taxon>Bacteria</taxon>
        <taxon>Bacillati</taxon>
        <taxon>Actinomycetota</taxon>
        <taxon>Actinomycetes</taxon>
        <taxon>Kitasatosporales</taxon>
        <taxon>Streptomycetaceae</taxon>
        <taxon>Streptomyces</taxon>
    </lineage>
</organism>
<protein>
    <submittedName>
        <fullName evidence="2">Helix-turn-helix domain-containing protein</fullName>
    </submittedName>
</protein>
<dbReference type="Proteomes" id="UP000419138">
    <property type="component" value="Unassembled WGS sequence"/>
</dbReference>
<dbReference type="InterPro" id="IPR043917">
    <property type="entry name" value="DUF5753"/>
</dbReference>
<evidence type="ECO:0000259" key="1">
    <source>
        <dbReference type="PROSITE" id="PS50943"/>
    </source>
</evidence>
<proteinExistence type="predicted"/>
<dbReference type="EMBL" id="VCLA01000120">
    <property type="protein sequence ID" value="MQT01358.1"/>
    <property type="molecule type" value="Genomic_DNA"/>
</dbReference>
<dbReference type="InterPro" id="IPR010982">
    <property type="entry name" value="Lambda_DNA-bd_dom_sf"/>
</dbReference>
<evidence type="ECO:0000313" key="2">
    <source>
        <dbReference type="EMBL" id="MQT01358.1"/>
    </source>
</evidence>
<accession>A0A646KGU6</accession>
<dbReference type="OrthoDB" id="3462393at2"/>
<dbReference type="PROSITE" id="PS50943">
    <property type="entry name" value="HTH_CROC1"/>
    <property type="match status" value="1"/>
</dbReference>
<dbReference type="AlphaFoldDB" id="A0A646KGU6"/>
<feature type="domain" description="HTH cro/C1-type" evidence="1">
    <location>
        <begin position="18"/>
        <end position="73"/>
    </location>
</feature>
<gene>
    <name evidence="2" type="ORF">FF041_14330</name>
</gene>
<dbReference type="InterPro" id="IPR001387">
    <property type="entry name" value="Cro/C1-type_HTH"/>
</dbReference>